<dbReference type="Gene3D" id="3.40.50.1100">
    <property type="match status" value="2"/>
</dbReference>
<reference evidence="14 15" key="1">
    <citation type="submission" date="2023-07" db="EMBL/GenBank/DDBJ databases">
        <title>Genomic Encyclopedia of Type Strains, Phase IV (KMG-IV): sequencing the most valuable type-strain genomes for metagenomic binning, comparative biology and taxonomic classification.</title>
        <authorList>
            <person name="Goeker M."/>
        </authorList>
    </citation>
    <scope>NUCLEOTIDE SEQUENCE [LARGE SCALE GENOMIC DNA]</scope>
    <source>
        <strain evidence="14 15">DSM 19922</strain>
    </source>
</reference>
<keyword evidence="6" id="KW-0028">Amino-acid biosynthesis</keyword>
<gene>
    <name evidence="14" type="ORF">QO018_000757</name>
</gene>
<evidence type="ECO:0000256" key="8">
    <source>
        <dbReference type="ARBA" id="ARBA00022898"/>
    </source>
</evidence>
<feature type="domain" description="Threonine synthase N-terminal" evidence="13">
    <location>
        <begin position="2"/>
        <end position="80"/>
    </location>
</feature>
<dbReference type="RefSeq" id="WP_209978905.1">
    <property type="nucleotide sequence ID" value="NZ_JAGINO010000002.1"/>
</dbReference>
<dbReference type="InterPro" id="IPR004450">
    <property type="entry name" value="Thr_synthase-like"/>
</dbReference>
<evidence type="ECO:0000256" key="5">
    <source>
        <dbReference type="ARBA" id="ARBA00018679"/>
    </source>
</evidence>
<evidence type="ECO:0000259" key="12">
    <source>
        <dbReference type="Pfam" id="PF00291"/>
    </source>
</evidence>
<evidence type="ECO:0000259" key="13">
    <source>
        <dbReference type="Pfam" id="PF14821"/>
    </source>
</evidence>
<dbReference type="InterPro" id="IPR037158">
    <property type="entry name" value="Thr_synth_N_sf"/>
</dbReference>
<accession>A0ABU0MER6</accession>
<evidence type="ECO:0000256" key="6">
    <source>
        <dbReference type="ARBA" id="ARBA00022605"/>
    </source>
</evidence>
<dbReference type="PROSITE" id="PS00165">
    <property type="entry name" value="DEHYDRATASE_SER_THR"/>
    <property type="match status" value="1"/>
</dbReference>
<evidence type="ECO:0000256" key="7">
    <source>
        <dbReference type="ARBA" id="ARBA00022697"/>
    </source>
</evidence>
<evidence type="ECO:0000256" key="11">
    <source>
        <dbReference type="NCBIfam" id="TIGR00260"/>
    </source>
</evidence>
<dbReference type="NCBIfam" id="TIGR00260">
    <property type="entry name" value="thrC"/>
    <property type="match status" value="1"/>
</dbReference>
<dbReference type="EMBL" id="JAUSVU010000002">
    <property type="protein sequence ID" value="MDQ0531921.1"/>
    <property type="molecule type" value="Genomic_DNA"/>
</dbReference>
<sequence length="473" mass="50947">MRYVSTRGVAPVLGFEDVLLAGLARDGGLYVPETWPQFTADDIRALRGLPYSEIAVRVMLPFLGGAIAEDEFRAIVRDAYAGFDHAAVTPLVQIDPTTWVLELFHGPTLAFKDVALQLLGRLFDHVLAKRGQRVTIVGATSGDTGSAAIEACRDRRNVDIFILHPKGRTSEVQRRQMTSVLSSNVHNIAVDGTFDDCQDLVKAMFNDGAFRDRMGLSAVNSINWARIMAQIVYYFTAAVALGAPDRKVAFTVPTGNFGNVYAAYGARAMGLPVETLVVGSNSNDILARFFASGAMAAAPVVPTLSPSMDIQISSNFERLLFDLLDRDGAAVTAALNRFRAEGRFEVTEAQLARALAIFSGHRVDEAGTMATIADTWTGSLYLLDPHTAVGIAAAKAAVAAGRVERTAPMVVLATAHPAKFPDAVEKATGRRPDLPPRLSDLYVREERLSELPNDLAAVQDFVTARARAAQEAA</sequence>
<dbReference type="PANTHER" id="PTHR42690">
    <property type="entry name" value="THREONINE SYNTHASE FAMILY MEMBER"/>
    <property type="match status" value="1"/>
</dbReference>
<evidence type="ECO:0000256" key="4">
    <source>
        <dbReference type="ARBA" id="ARBA00013028"/>
    </source>
</evidence>
<dbReference type="Pfam" id="PF24857">
    <property type="entry name" value="THR4_C"/>
    <property type="match status" value="1"/>
</dbReference>
<comment type="pathway">
    <text evidence="2">Amino-acid biosynthesis; L-threonine biosynthesis; L-threonine from L-aspartate: step 5/5.</text>
</comment>
<keyword evidence="9 14" id="KW-0456">Lyase</keyword>
<evidence type="ECO:0000256" key="1">
    <source>
        <dbReference type="ARBA" id="ARBA00001933"/>
    </source>
</evidence>
<organism evidence="14 15">
    <name type="scientific">Azospirillum picis</name>
    <dbReference type="NCBI Taxonomy" id="488438"/>
    <lineage>
        <taxon>Bacteria</taxon>
        <taxon>Pseudomonadati</taxon>
        <taxon>Pseudomonadota</taxon>
        <taxon>Alphaproteobacteria</taxon>
        <taxon>Rhodospirillales</taxon>
        <taxon>Azospirillaceae</taxon>
        <taxon>Azospirillum</taxon>
    </lineage>
</organism>
<dbReference type="PANTHER" id="PTHR42690:SF1">
    <property type="entry name" value="THREONINE SYNTHASE-LIKE 2"/>
    <property type="match status" value="1"/>
</dbReference>
<name>A0ABU0MER6_9PROT</name>
<evidence type="ECO:0000256" key="10">
    <source>
        <dbReference type="ARBA" id="ARBA00049144"/>
    </source>
</evidence>
<dbReference type="Pfam" id="PF00291">
    <property type="entry name" value="PALP"/>
    <property type="match status" value="1"/>
</dbReference>
<dbReference type="SUPFAM" id="SSF53686">
    <property type="entry name" value="Tryptophan synthase beta subunit-like PLP-dependent enzymes"/>
    <property type="match status" value="1"/>
</dbReference>
<evidence type="ECO:0000256" key="3">
    <source>
        <dbReference type="ARBA" id="ARBA00005517"/>
    </source>
</evidence>
<keyword evidence="7" id="KW-0791">Threonine biosynthesis</keyword>
<dbReference type="InterPro" id="IPR001926">
    <property type="entry name" value="TrpB-like_PALP"/>
</dbReference>
<dbReference type="InterPro" id="IPR029144">
    <property type="entry name" value="Thr_synth_N"/>
</dbReference>
<dbReference type="EC" id="4.2.3.1" evidence="4 11"/>
<protein>
    <recommendedName>
        <fullName evidence="5 11">Threonine synthase</fullName>
        <ecNumber evidence="4 11">4.2.3.1</ecNumber>
    </recommendedName>
</protein>
<proteinExistence type="inferred from homology"/>
<feature type="domain" description="Tryptophan synthase beta chain-like PALP" evidence="12">
    <location>
        <begin position="85"/>
        <end position="331"/>
    </location>
</feature>
<evidence type="ECO:0000256" key="2">
    <source>
        <dbReference type="ARBA" id="ARBA00004979"/>
    </source>
</evidence>
<comment type="similarity">
    <text evidence="3">Belongs to the threonine synthase family.</text>
</comment>
<keyword evidence="15" id="KW-1185">Reference proteome</keyword>
<dbReference type="InterPro" id="IPR000634">
    <property type="entry name" value="Ser/Thr_deHydtase_PyrdxlP-BS"/>
</dbReference>
<dbReference type="InterPro" id="IPR036052">
    <property type="entry name" value="TrpB-like_PALP_sf"/>
</dbReference>
<dbReference type="Proteomes" id="UP001244552">
    <property type="component" value="Unassembled WGS sequence"/>
</dbReference>
<dbReference type="InterPro" id="IPR051166">
    <property type="entry name" value="Threonine_Synthase"/>
</dbReference>
<evidence type="ECO:0000256" key="9">
    <source>
        <dbReference type="ARBA" id="ARBA00023239"/>
    </source>
</evidence>
<comment type="catalytic activity">
    <reaction evidence="10">
        <text>O-phospho-L-homoserine + H2O = L-threonine + phosphate</text>
        <dbReference type="Rhea" id="RHEA:10840"/>
        <dbReference type="ChEBI" id="CHEBI:15377"/>
        <dbReference type="ChEBI" id="CHEBI:43474"/>
        <dbReference type="ChEBI" id="CHEBI:57590"/>
        <dbReference type="ChEBI" id="CHEBI:57926"/>
        <dbReference type="EC" id="4.2.3.1"/>
    </reaction>
</comment>
<evidence type="ECO:0000313" key="14">
    <source>
        <dbReference type="EMBL" id="MDQ0531921.1"/>
    </source>
</evidence>
<dbReference type="GO" id="GO:0004795">
    <property type="term" value="F:threonine synthase activity"/>
    <property type="evidence" value="ECO:0007669"/>
    <property type="project" value="UniProtKB-EC"/>
</dbReference>
<comment type="caution">
    <text evidence="14">The sequence shown here is derived from an EMBL/GenBank/DDBJ whole genome shotgun (WGS) entry which is preliminary data.</text>
</comment>
<dbReference type="Gene3D" id="3.90.1380.10">
    <property type="entry name" value="Threonine synthase, N-terminal domain"/>
    <property type="match status" value="1"/>
</dbReference>
<keyword evidence="8" id="KW-0663">Pyridoxal phosphate</keyword>
<dbReference type="Pfam" id="PF14821">
    <property type="entry name" value="Thr_synth_N"/>
    <property type="match status" value="1"/>
</dbReference>
<dbReference type="CDD" id="cd01560">
    <property type="entry name" value="Thr-synth_2"/>
    <property type="match status" value="1"/>
</dbReference>
<evidence type="ECO:0000313" key="15">
    <source>
        <dbReference type="Proteomes" id="UP001244552"/>
    </source>
</evidence>
<comment type="cofactor">
    <cofactor evidence="1">
        <name>pyridoxal 5'-phosphate</name>
        <dbReference type="ChEBI" id="CHEBI:597326"/>
    </cofactor>
</comment>